<dbReference type="RefSeq" id="WP_378050988.1">
    <property type="nucleotide sequence ID" value="NZ_JBHMDN010000031.1"/>
</dbReference>
<dbReference type="InterPro" id="IPR002575">
    <property type="entry name" value="Aminoglycoside_PTrfase"/>
</dbReference>
<dbReference type="SUPFAM" id="SSF56112">
    <property type="entry name" value="Protein kinase-like (PK-like)"/>
    <property type="match status" value="1"/>
</dbReference>
<sequence>MDIQEIPVEIIDRIGKIKGISFPRQGHTSRVAVLETADHRYVIKKTEHGLYNEWLTEEYKALQYLSETGLPVPKVYALCTVGTSRWLLMDYINGISLREFLSGGPELKIKEKAISHFGVCLKTIHECPCPAELRKSEHLWLDAMLMKAEYNLTHFEVDGSRELLVHLKKKKPEPIENTLIHGDFTIDNVLINNGNIVGIIDWSGAAYGDPRYDAALATRPNANAFDSRRDRDIFFESYGRFRITDEEYGYFEEGLYEFF</sequence>
<keyword evidence="3" id="KW-1185">Reference proteome</keyword>
<dbReference type="Gene3D" id="3.30.200.20">
    <property type="entry name" value="Phosphorylase Kinase, domain 1"/>
    <property type="match status" value="1"/>
</dbReference>
<accession>A0ABW2FLB2</accession>
<comment type="caution">
    <text evidence="2">The sequence shown here is derived from an EMBL/GenBank/DDBJ whole genome shotgun (WGS) entry which is preliminary data.</text>
</comment>
<dbReference type="Pfam" id="PF01636">
    <property type="entry name" value="APH"/>
    <property type="match status" value="1"/>
</dbReference>
<protein>
    <submittedName>
        <fullName evidence="2">Phosphotransferase family protein</fullName>
    </submittedName>
</protein>
<organism evidence="2 3">
    <name type="scientific">Cohnella cellulosilytica</name>
    <dbReference type="NCBI Taxonomy" id="986710"/>
    <lineage>
        <taxon>Bacteria</taxon>
        <taxon>Bacillati</taxon>
        <taxon>Bacillota</taxon>
        <taxon>Bacilli</taxon>
        <taxon>Bacillales</taxon>
        <taxon>Paenibacillaceae</taxon>
        <taxon>Cohnella</taxon>
    </lineage>
</organism>
<dbReference type="Gene3D" id="3.90.1200.10">
    <property type="match status" value="1"/>
</dbReference>
<proteinExistence type="predicted"/>
<dbReference type="Proteomes" id="UP001596378">
    <property type="component" value="Unassembled WGS sequence"/>
</dbReference>
<dbReference type="PANTHER" id="PTHR21310">
    <property type="entry name" value="AMINOGLYCOSIDE PHOSPHOTRANSFERASE-RELATED-RELATED"/>
    <property type="match status" value="1"/>
</dbReference>
<feature type="domain" description="Aminoglycoside phosphotransferase" evidence="1">
    <location>
        <begin position="22"/>
        <end position="236"/>
    </location>
</feature>
<dbReference type="InterPro" id="IPR011009">
    <property type="entry name" value="Kinase-like_dom_sf"/>
</dbReference>
<evidence type="ECO:0000313" key="2">
    <source>
        <dbReference type="EMBL" id="MFC7152851.1"/>
    </source>
</evidence>
<evidence type="ECO:0000313" key="3">
    <source>
        <dbReference type="Proteomes" id="UP001596378"/>
    </source>
</evidence>
<name>A0ABW2FLB2_9BACL</name>
<dbReference type="InterPro" id="IPR051678">
    <property type="entry name" value="AGP_Transferase"/>
</dbReference>
<evidence type="ECO:0000259" key="1">
    <source>
        <dbReference type="Pfam" id="PF01636"/>
    </source>
</evidence>
<reference evidence="3" key="1">
    <citation type="journal article" date="2019" name="Int. J. Syst. Evol. Microbiol.">
        <title>The Global Catalogue of Microorganisms (GCM) 10K type strain sequencing project: providing services to taxonomists for standard genome sequencing and annotation.</title>
        <authorList>
            <consortium name="The Broad Institute Genomics Platform"/>
            <consortium name="The Broad Institute Genome Sequencing Center for Infectious Disease"/>
            <person name="Wu L."/>
            <person name="Ma J."/>
        </authorList>
    </citation>
    <scope>NUCLEOTIDE SEQUENCE [LARGE SCALE GENOMIC DNA]</scope>
    <source>
        <strain evidence="3">KCTC 12907</strain>
    </source>
</reference>
<dbReference type="EMBL" id="JBHTAI010000026">
    <property type="protein sequence ID" value="MFC7152851.1"/>
    <property type="molecule type" value="Genomic_DNA"/>
</dbReference>
<gene>
    <name evidence="2" type="ORF">ACFQMJ_30300</name>
</gene>